<dbReference type="Pfam" id="PF06051">
    <property type="entry name" value="DUF928"/>
    <property type="match status" value="1"/>
</dbReference>
<gene>
    <name evidence="2" type="ORF">Oscil6304_0454</name>
</gene>
<dbReference type="InParanoid" id="K9TDJ2"/>
<dbReference type="eggNOG" id="COG3087">
    <property type="taxonomic scope" value="Bacteria"/>
</dbReference>
<dbReference type="InterPro" id="IPR010328">
    <property type="entry name" value="DUF928"/>
</dbReference>
<evidence type="ECO:0000256" key="1">
    <source>
        <dbReference type="SAM" id="MobiDB-lite"/>
    </source>
</evidence>
<evidence type="ECO:0008006" key="4">
    <source>
        <dbReference type="Google" id="ProtNLM"/>
    </source>
</evidence>
<feature type="region of interest" description="Disordered" evidence="1">
    <location>
        <begin position="54"/>
        <end position="74"/>
    </location>
</feature>
<proteinExistence type="predicted"/>
<evidence type="ECO:0000313" key="3">
    <source>
        <dbReference type="Proteomes" id="UP000010367"/>
    </source>
</evidence>
<organism evidence="2 3">
    <name type="scientific">Oscillatoria acuminata PCC 6304</name>
    <dbReference type="NCBI Taxonomy" id="56110"/>
    <lineage>
        <taxon>Bacteria</taxon>
        <taxon>Bacillati</taxon>
        <taxon>Cyanobacteriota</taxon>
        <taxon>Cyanophyceae</taxon>
        <taxon>Oscillatoriophycideae</taxon>
        <taxon>Oscillatoriales</taxon>
        <taxon>Oscillatoriaceae</taxon>
        <taxon>Oscillatoria</taxon>
    </lineage>
</organism>
<reference evidence="2 3" key="1">
    <citation type="submission" date="2012-06" db="EMBL/GenBank/DDBJ databases">
        <title>Finished chromosome of genome of Oscillatoria acuminata PCC 6304.</title>
        <authorList>
            <consortium name="US DOE Joint Genome Institute"/>
            <person name="Gugger M."/>
            <person name="Coursin T."/>
            <person name="Rippka R."/>
            <person name="Tandeau De Marsac N."/>
            <person name="Huntemann M."/>
            <person name="Wei C.-L."/>
            <person name="Han J."/>
            <person name="Detter J.C."/>
            <person name="Han C."/>
            <person name="Tapia R."/>
            <person name="Davenport K."/>
            <person name="Daligault H."/>
            <person name="Erkkila T."/>
            <person name="Gu W."/>
            <person name="Munk A.C.C."/>
            <person name="Teshima H."/>
            <person name="Xu Y."/>
            <person name="Chain P."/>
            <person name="Chen A."/>
            <person name="Krypides N."/>
            <person name="Mavromatis K."/>
            <person name="Markowitz V."/>
            <person name="Szeto E."/>
            <person name="Ivanova N."/>
            <person name="Mikhailova N."/>
            <person name="Ovchinnikova G."/>
            <person name="Pagani I."/>
            <person name="Pati A."/>
            <person name="Goodwin L."/>
            <person name="Peters L."/>
            <person name="Pitluck S."/>
            <person name="Woyke T."/>
            <person name="Kerfeld C."/>
        </authorList>
    </citation>
    <scope>NUCLEOTIDE SEQUENCE [LARGE SCALE GENOMIC DNA]</scope>
    <source>
        <strain evidence="2 3">PCC 6304</strain>
    </source>
</reference>
<dbReference type="Proteomes" id="UP000010367">
    <property type="component" value="Chromosome"/>
</dbReference>
<dbReference type="OrthoDB" id="536034at2"/>
<dbReference type="AlphaFoldDB" id="K9TDJ2"/>
<evidence type="ECO:0000313" key="2">
    <source>
        <dbReference type="EMBL" id="AFY80201.1"/>
    </source>
</evidence>
<dbReference type="STRING" id="56110.Oscil6304_0454"/>
<dbReference type="KEGG" id="oac:Oscil6304_0454"/>
<dbReference type="HOGENOM" id="CLU_061545_2_1_3"/>
<dbReference type="RefSeq" id="WP_015146851.1">
    <property type="nucleotide sequence ID" value="NC_019693.1"/>
</dbReference>
<protein>
    <recommendedName>
        <fullName evidence="4">DUF928 domain-containing protein</fullName>
    </recommendedName>
</protein>
<name>K9TDJ2_9CYAN</name>
<dbReference type="EMBL" id="CP003607">
    <property type="protein sequence ID" value="AFY80201.1"/>
    <property type="molecule type" value="Genomic_DNA"/>
</dbReference>
<keyword evidence="3" id="KW-1185">Reference proteome</keyword>
<sequence length="300" mass="32899">MAGQKTPLSLIPVGFAVLMAIAIVSRLSTPLQASATAFKIAQETRRGEWLAQEKDILDPPPDDSAPLQGSAGGTRFYQPPLIEPPSQGIPINNGIRGKCPVDRQIPSEPLTALMPSSGVGLTAAENSTTFFIYLPSTSALTGEFVLQDETGTEQLYQMMVELPNTPGIIRLPVPLQELSLNSGEYYRWYFSILCDPSDRAADLFVSGWIQPRDVSPSLMADLENAATPLERAEIYGKNGFWYPNLELLADIQQSSTNFSTEAKNGWDELLNSKVVNLNSLVNQPFVECCEMDNQFLLNPE</sequence>
<accession>K9TDJ2</accession>